<name>A0ABN7T8F9_OIKDI</name>
<dbReference type="Proteomes" id="UP001158576">
    <property type="component" value="Chromosome 2"/>
</dbReference>
<evidence type="ECO:0000313" key="2">
    <source>
        <dbReference type="Proteomes" id="UP001158576"/>
    </source>
</evidence>
<keyword evidence="2" id="KW-1185">Reference proteome</keyword>
<protein>
    <submittedName>
        <fullName evidence="1">Oidioi.mRNA.OKI2018_I69.chr2.g6634.t1.cds</fullName>
    </submittedName>
</protein>
<accession>A0ABN7T8F9</accession>
<proteinExistence type="predicted"/>
<organism evidence="1 2">
    <name type="scientific">Oikopleura dioica</name>
    <name type="common">Tunicate</name>
    <dbReference type="NCBI Taxonomy" id="34765"/>
    <lineage>
        <taxon>Eukaryota</taxon>
        <taxon>Metazoa</taxon>
        <taxon>Chordata</taxon>
        <taxon>Tunicata</taxon>
        <taxon>Appendicularia</taxon>
        <taxon>Copelata</taxon>
        <taxon>Oikopleuridae</taxon>
        <taxon>Oikopleura</taxon>
    </lineage>
</organism>
<evidence type="ECO:0000313" key="1">
    <source>
        <dbReference type="EMBL" id="CAG5112417.1"/>
    </source>
</evidence>
<gene>
    <name evidence="1" type="ORF">OKIOD_LOCUS15399</name>
</gene>
<sequence length="553" mass="61665">MSDLQAILKDCVGFLGHELVILRESSIAQLIQLINIQNIQSFLPTLLDAVNVQSIDSVKSILRAVSKQEQISEDCIGEILLAYVPTGETKIFIYDLAMLFASYDVVLSFLRSAKVNPYEWLKSFSANFDESNEKLRAVGRTAMLHDEIGVDVARLMFDSISGNEPLLTVLLADLLKALDLAISRKTKLIDVKVLLQKVFSIIHVEKKILDEHQTFLVDFMVRNVTFISFPERCGTPLLKIILENHPLLLRVFSSCAYEFNLLGISKELVDHIDCSRLGRHEKLEITAAFASVLAVTREPKVSSFIEKLFSFEDVPKKPQPPNFQTISKVEFDIHVLNSLLAYCLSSDSTISIQAIDILKTRIQNCDGNDQGVVVELFGKIQALCSNPKAMTEAASREMILSVLSDVCFPRFMTVLSSSALTQHLTSSVSFIPLGIILQAQQAVECSILFSKFYKTADKILFDSNSSESIIYICTAAIISYVSQSPHNSSEICRLAMAVLEKSPTENADAAALAVDILAILVDYEELNLLSLWKHFNSQWAKEDELRTVINVIK</sequence>
<reference evidence="1 2" key="1">
    <citation type="submission" date="2021-04" db="EMBL/GenBank/DDBJ databases">
        <authorList>
            <person name="Bliznina A."/>
        </authorList>
    </citation>
    <scope>NUCLEOTIDE SEQUENCE [LARGE SCALE GENOMIC DNA]</scope>
</reference>
<dbReference type="EMBL" id="OU015567">
    <property type="protein sequence ID" value="CAG5112417.1"/>
    <property type="molecule type" value="Genomic_DNA"/>
</dbReference>